<comment type="similarity">
    <text evidence="8">Belongs to the DyP-type peroxidase family.</text>
</comment>
<keyword evidence="3" id="KW-0349">Heme</keyword>
<protein>
    <recommendedName>
        <fullName evidence="14">Peroxidase</fullName>
    </recommendedName>
</protein>
<evidence type="ECO:0000256" key="3">
    <source>
        <dbReference type="ARBA" id="ARBA00022617"/>
    </source>
</evidence>
<dbReference type="InterPro" id="IPR048328">
    <property type="entry name" value="Dyp_perox_C"/>
</dbReference>
<evidence type="ECO:0000313" key="13">
    <source>
        <dbReference type="Proteomes" id="UP000076925"/>
    </source>
</evidence>
<feature type="compositionally biased region" description="Polar residues" evidence="9">
    <location>
        <begin position="8"/>
        <end position="22"/>
    </location>
</feature>
<dbReference type="NCBIfam" id="TIGR01413">
    <property type="entry name" value="Dyp_perox_fam"/>
    <property type="match status" value="1"/>
</dbReference>
<sequence>MLVESGKTIATSSAREKTNTQQEPVLEIGEIQGHILPGFNKDYHTFLFLEIIEVQQVKHWLHQIHSSIITLEAILNSHQRDQKTENSCHELNIWLNIAFSFNGLSKLINDTDLFTDAAFKDGLHNRSELLGDPSDRNAEGNCHNWVIGGFNNVPDIILIIAGDELHCVANKVNQIETNLNSGLKIMFQQAAAVLPPPLKGHEHFGFRDCISQPCVRGRISDEPDSFLTPRHAPAHLHQEQPIQDLIWPGEFIFGYPRQNPVDKLLPGAIAEASPAWARNGSFLVFRRLRQDVEVFQEFIKTAVKKLSADNPALADIYPEKLAAKLMGRWFRGTPILHAPDSDNNVEIAQNSLLSDYFTYEGSNDFVFNDISGKDNSRECLHMSGDVMGLICPHAAHIRKAFPRDTKTLGGSEADTQTHRLLRRGIPFGEPFPAPGERGLLFFAYQTSIERQFEFITTNWINNFNFPDSGAGYDPIVGQNNNLGENRIRTWTLPIKNTDGHLTKISIELPTDWVIPTGGGYFFAPSISGLKHLAGASLN</sequence>
<evidence type="ECO:0008006" key="14">
    <source>
        <dbReference type="Google" id="ProtNLM"/>
    </source>
</evidence>
<keyword evidence="5" id="KW-0732">Signal</keyword>
<comment type="caution">
    <text evidence="12">The sequence shown here is derived from an EMBL/GenBank/DDBJ whole genome shotgun (WGS) entry which is preliminary data.</text>
</comment>
<dbReference type="GO" id="GO:0046872">
    <property type="term" value="F:metal ion binding"/>
    <property type="evidence" value="ECO:0007669"/>
    <property type="project" value="UniProtKB-KW"/>
</dbReference>
<evidence type="ECO:0000256" key="8">
    <source>
        <dbReference type="ARBA" id="ARBA00025737"/>
    </source>
</evidence>
<dbReference type="InterPro" id="IPR049509">
    <property type="entry name" value="DyP_N"/>
</dbReference>
<keyword evidence="13" id="KW-1185">Reference proteome</keyword>
<dbReference type="RefSeq" id="WP_017742113.1">
    <property type="nucleotide sequence ID" value="NZ_KQ976354.1"/>
</dbReference>
<evidence type="ECO:0000256" key="4">
    <source>
        <dbReference type="ARBA" id="ARBA00022723"/>
    </source>
</evidence>
<evidence type="ECO:0000256" key="9">
    <source>
        <dbReference type="SAM" id="MobiDB-lite"/>
    </source>
</evidence>
<name>A0A139XGK5_9CYAN</name>
<dbReference type="PROSITE" id="PS51404">
    <property type="entry name" value="DYP_PEROXIDASE"/>
    <property type="match status" value="1"/>
</dbReference>
<keyword evidence="2" id="KW-0575">Peroxidase</keyword>
<dbReference type="AlphaFoldDB" id="A0A139XGK5"/>
<feature type="domain" description="Dyp-type peroxidase C-terminal" evidence="10">
    <location>
        <begin position="411"/>
        <end position="460"/>
    </location>
</feature>
<evidence type="ECO:0000256" key="1">
    <source>
        <dbReference type="ARBA" id="ARBA00001970"/>
    </source>
</evidence>
<keyword evidence="4" id="KW-0479">Metal-binding</keyword>
<organism evidence="12 13">
    <name type="scientific">Scytonema hofmannii PCC 7110</name>
    <dbReference type="NCBI Taxonomy" id="128403"/>
    <lineage>
        <taxon>Bacteria</taxon>
        <taxon>Bacillati</taxon>
        <taxon>Cyanobacteriota</taxon>
        <taxon>Cyanophyceae</taxon>
        <taxon>Nostocales</taxon>
        <taxon>Scytonemataceae</taxon>
        <taxon>Scytonema</taxon>
    </lineage>
</organism>
<dbReference type="InterPro" id="IPR011008">
    <property type="entry name" value="Dimeric_a/b-barrel"/>
</dbReference>
<evidence type="ECO:0000256" key="2">
    <source>
        <dbReference type="ARBA" id="ARBA00022559"/>
    </source>
</evidence>
<reference evidence="12 13" key="1">
    <citation type="journal article" date="2013" name="Genome Biol. Evol.">
        <title>Genomes of Stigonematalean cyanobacteria (subsection V) and the evolution of oxygenic photosynthesis from prokaryotes to plastids.</title>
        <authorList>
            <person name="Dagan T."/>
            <person name="Roettger M."/>
            <person name="Stucken K."/>
            <person name="Landan G."/>
            <person name="Koch R."/>
            <person name="Major P."/>
            <person name="Gould S.B."/>
            <person name="Goremykin V.V."/>
            <person name="Rippka R."/>
            <person name="Tandeau de Marsac N."/>
            <person name="Gugger M."/>
            <person name="Lockhart P.J."/>
            <person name="Allen J.F."/>
            <person name="Brune I."/>
            <person name="Maus I."/>
            <person name="Puhler A."/>
            <person name="Martin W.F."/>
        </authorList>
    </citation>
    <scope>NUCLEOTIDE SEQUENCE [LARGE SCALE GENOMIC DNA]</scope>
    <source>
        <strain evidence="12 13">PCC 7110</strain>
    </source>
</reference>
<dbReference type="GO" id="GO:0004601">
    <property type="term" value="F:peroxidase activity"/>
    <property type="evidence" value="ECO:0007669"/>
    <property type="project" value="UniProtKB-KW"/>
</dbReference>
<proteinExistence type="inferred from homology"/>
<keyword evidence="7" id="KW-0408">Iron</keyword>
<gene>
    <name evidence="12" type="ORF">WA1_00885</name>
</gene>
<dbReference type="PANTHER" id="PTHR30521">
    <property type="entry name" value="DEFERROCHELATASE/PEROXIDASE"/>
    <property type="match status" value="1"/>
</dbReference>
<evidence type="ECO:0000259" key="10">
    <source>
        <dbReference type="Pfam" id="PF20628"/>
    </source>
</evidence>
<evidence type="ECO:0000256" key="6">
    <source>
        <dbReference type="ARBA" id="ARBA00023002"/>
    </source>
</evidence>
<dbReference type="Pfam" id="PF21105">
    <property type="entry name" value="DyP_N"/>
    <property type="match status" value="1"/>
</dbReference>
<accession>A0A139XGK5</accession>
<dbReference type="EMBL" id="ANNX02000012">
    <property type="protein sequence ID" value="KYC43752.1"/>
    <property type="molecule type" value="Genomic_DNA"/>
</dbReference>
<dbReference type="PANTHER" id="PTHR30521:SF4">
    <property type="entry name" value="DEFERROCHELATASE"/>
    <property type="match status" value="1"/>
</dbReference>
<feature type="region of interest" description="Disordered" evidence="9">
    <location>
        <begin position="1"/>
        <end position="22"/>
    </location>
</feature>
<dbReference type="GO" id="GO:0020037">
    <property type="term" value="F:heme binding"/>
    <property type="evidence" value="ECO:0007669"/>
    <property type="project" value="InterPro"/>
</dbReference>
<evidence type="ECO:0000313" key="12">
    <source>
        <dbReference type="EMBL" id="KYC43752.1"/>
    </source>
</evidence>
<dbReference type="OrthoDB" id="9781066at2"/>
<keyword evidence="6" id="KW-0560">Oxidoreductase</keyword>
<feature type="domain" description="DyP dimeric alpha+beta barrel" evidence="11">
    <location>
        <begin position="30"/>
        <end position="191"/>
    </location>
</feature>
<dbReference type="InterPro" id="IPR006314">
    <property type="entry name" value="Dyp_peroxidase"/>
</dbReference>
<evidence type="ECO:0000259" key="11">
    <source>
        <dbReference type="Pfam" id="PF21105"/>
    </source>
</evidence>
<dbReference type="Proteomes" id="UP000076925">
    <property type="component" value="Unassembled WGS sequence"/>
</dbReference>
<dbReference type="STRING" id="128403.WA1_00885"/>
<dbReference type="GO" id="GO:0005829">
    <property type="term" value="C:cytosol"/>
    <property type="evidence" value="ECO:0007669"/>
    <property type="project" value="TreeGrafter"/>
</dbReference>
<evidence type="ECO:0000256" key="7">
    <source>
        <dbReference type="ARBA" id="ARBA00023004"/>
    </source>
</evidence>
<dbReference type="Pfam" id="PF20628">
    <property type="entry name" value="Dyp_perox_C"/>
    <property type="match status" value="1"/>
</dbReference>
<comment type="cofactor">
    <cofactor evidence="1">
        <name>heme b</name>
        <dbReference type="ChEBI" id="CHEBI:60344"/>
    </cofactor>
</comment>
<dbReference type="SUPFAM" id="SSF54909">
    <property type="entry name" value="Dimeric alpha+beta barrel"/>
    <property type="match status" value="1"/>
</dbReference>
<evidence type="ECO:0000256" key="5">
    <source>
        <dbReference type="ARBA" id="ARBA00022729"/>
    </source>
</evidence>